<organism evidence="1 2">
    <name type="scientific">Cordylochernes scorpioides</name>
    <dbReference type="NCBI Taxonomy" id="51811"/>
    <lineage>
        <taxon>Eukaryota</taxon>
        <taxon>Metazoa</taxon>
        <taxon>Ecdysozoa</taxon>
        <taxon>Arthropoda</taxon>
        <taxon>Chelicerata</taxon>
        <taxon>Arachnida</taxon>
        <taxon>Pseudoscorpiones</taxon>
        <taxon>Cheliferoidea</taxon>
        <taxon>Chernetidae</taxon>
        <taxon>Cordylochernes</taxon>
    </lineage>
</organism>
<keyword evidence="2" id="KW-1185">Reference proteome</keyword>
<evidence type="ECO:0000313" key="1">
    <source>
        <dbReference type="EMBL" id="UYV69996.1"/>
    </source>
</evidence>
<reference evidence="1 2" key="1">
    <citation type="submission" date="2022-01" db="EMBL/GenBank/DDBJ databases">
        <title>A chromosomal length assembly of Cordylochernes scorpioides.</title>
        <authorList>
            <person name="Zeh D."/>
            <person name="Zeh J."/>
        </authorList>
    </citation>
    <scope>NUCLEOTIDE SEQUENCE [LARGE SCALE GENOMIC DNA]</scope>
    <source>
        <strain evidence="1">IN4F17</strain>
        <tissue evidence="1">Whole Body</tissue>
    </source>
</reference>
<gene>
    <name evidence="1" type="ORF">LAZ67_7001423</name>
</gene>
<dbReference type="Proteomes" id="UP001235939">
    <property type="component" value="Chromosome 07"/>
</dbReference>
<sequence>MDSEGDSLSNTETTPCIWMWFTGFLSAISMHLYHSSSNVHYLGCVKLLLWVYVNFLQGCGYENMWYYVNSGPSIIQGFIQVKIDDHI</sequence>
<proteinExistence type="predicted"/>
<name>A0ABY6KMA8_9ARAC</name>
<accession>A0ABY6KMA8</accession>
<dbReference type="EMBL" id="CP092869">
    <property type="protein sequence ID" value="UYV69996.1"/>
    <property type="molecule type" value="Genomic_DNA"/>
</dbReference>
<evidence type="ECO:0000313" key="2">
    <source>
        <dbReference type="Proteomes" id="UP001235939"/>
    </source>
</evidence>
<protein>
    <submittedName>
        <fullName evidence="1">Uncharacterized protein</fullName>
    </submittedName>
</protein>